<feature type="compositionally biased region" description="Polar residues" evidence="1">
    <location>
        <begin position="30"/>
        <end position="50"/>
    </location>
</feature>
<gene>
    <name evidence="2" type="ORF">GWK47_022655</name>
</gene>
<evidence type="ECO:0000256" key="1">
    <source>
        <dbReference type="SAM" id="MobiDB-lite"/>
    </source>
</evidence>
<name>A0A8J4XMW1_CHIOP</name>
<feature type="region of interest" description="Disordered" evidence="1">
    <location>
        <begin position="23"/>
        <end position="109"/>
    </location>
</feature>
<feature type="compositionally biased region" description="Acidic residues" evidence="1">
    <location>
        <begin position="68"/>
        <end position="100"/>
    </location>
</feature>
<evidence type="ECO:0000313" key="2">
    <source>
        <dbReference type="EMBL" id="KAG0710513.1"/>
    </source>
</evidence>
<proteinExistence type="predicted"/>
<organism evidence="2 3">
    <name type="scientific">Chionoecetes opilio</name>
    <name type="common">Atlantic snow crab</name>
    <name type="synonym">Cancer opilio</name>
    <dbReference type="NCBI Taxonomy" id="41210"/>
    <lineage>
        <taxon>Eukaryota</taxon>
        <taxon>Metazoa</taxon>
        <taxon>Ecdysozoa</taxon>
        <taxon>Arthropoda</taxon>
        <taxon>Crustacea</taxon>
        <taxon>Multicrustacea</taxon>
        <taxon>Malacostraca</taxon>
        <taxon>Eumalacostraca</taxon>
        <taxon>Eucarida</taxon>
        <taxon>Decapoda</taxon>
        <taxon>Pleocyemata</taxon>
        <taxon>Brachyura</taxon>
        <taxon>Eubrachyura</taxon>
        <taxon>Majoidea</taxon>
        <taxon>Majidae</taxon>
        <taxon>Chionoecetes</taxon>
    </lineage>
</organism>
<reference evidence="2" key="1">
    <citation type="submission" date="2020-07" db="EMBL/GenBank/DDBJ databases">
        <title>The High-quality genome of the commercially important snow crab, Chionoecetes opilio.</title>
        <authorList>
            <person name="Jeong J.-H."/>
            <person name="Ryu S."/>
        </authorList>
    </citation>
    <scope>NUCLEOTIDE SEQUENCE</scope>
    <source>
        <strain evidence="2">MADBK_172401_WGS</strain>
        <tissue evidence="2">Digestive gland</tissue>
    </source>
</reference>
<dbReference type="EMBL" id="JACEEZ010024140">
    <property type="protein sequence ID" value="KAG0710513.1"/>
    <property type="molecule type" value="Genomic_DNA"/>
</dbReference>
<feature type="compositionally biased region" description="Basic residues" evidence="1">
    <location>
        <begin position="52"/>
        <end position="65"/>
    </location>
</feature>
<accession>A0A8J4XMW1</accession>
<evidence type="ECO:0000313" key="3">
    <source>
        <dbReference type="Proteomes" id="UP000770661"/>
    </source>
</evidence>
<comment type="caution">
    <text evidence="2">The sequence shown here is derived from an EMBL/GenBank/DDBJ whole genome shotgun (WGS) entry which is preliminary data.</text>
</comment>
<sequence length="109" mass="13625">MLRSSRQPLSLCRHRQRRLHIERRQEERISNNICDPQLTLNSAENESSKQPLRLRKRRRRRRRRKKEEEEEEEDDEDEEDEDEEEEKKKEEEEEEEEIDEHADRLMKSI</sequence>
<protein>
    <submittedName>
        <fullName evidence="2">Uncharacterized protein</fullName>
    </submittedName>
</protein>
<keyword evidence="3" id="KW-1185">Reference proteome</keyword>
<dbReference type="Proteomes" id="UP000770661">
    <property type="component" value="Unassembled WGS sequence"/>
</dbReference>
<dbReference type="AlphaFoldDB" id="A0A8J4XMW1"/>